<feature type="region of interest" description="Disordered" evidence="4">
    <location>
        <begin position="132"/>
        <end position="163"/>
    </location>
</feature>
<keyword evidence="2" id="KW-0963">Cytoplasm</keyword>
<feature type="region of interest" description="Disordered" evidence="4">
    <location>
        <begin position="291"/>
        <end position="321"/>
    </location>
</feature>
<dbReference type="GO" id="GO:0005814">
    <property type="term" value="C:centriole"/>
    <property type="evidence" value="ECO:0007669"/>
    <property type="project" value="TreeGrafter"/>
</dbReference>
<dbReference type="PANTHER" id="PTHR21553">
    <property type="entry name" value="ALMS1-RELATED"/>
    <property type="match status" value="1"/>
</dbReference>
<feature type="domain" description="ALMS motif" evidence="5">
    <location>
        <begin position="269"/>
        <end position="389"/>
    </location>
</feature>
<evidence type="ECO:0000256" key="1">
    <source>
        <dbReference type="ARBA" id="ARBA00004300"/>
    </source>
</evidence>
<sequence>MRVSKPQPDVGKQKPTIVTPNEVRPSFSPADGFLVRDPARRNAQVVQHRLSYTEGDLKRDVLGGSLMNLSSLPSYRSYIHREVPLRSTSSVVFLDKSLSISLVELEGRGAGQPALYRSTLSVRIGVASCCRSSTDTRPAKTKRVYGRPRASMLDSNKPNGQDRGLGHCISPLSKQQGHKVELTAHANGYTNKADDSDTQHHNSALGLLSFRGPSPSYTKAGRKKGNADEAAFPSQSNFRLRQPTFNIGPVDSGSKHTVTDIREEHGTPKTLSLKEALELFRPDFISRSQGRVKRLEQRSRRRRVLQDSNPDLVQGLGEDQGKLKRNCTTPDPLSDNLFKPRERSISGREMQLRSRRIYNKLPEVTRKKEEEKKRVVSQTNRLRAEVFKKFCEGERTLFRRWPPICHKASGTSHPEQWNSKLIELRRRAAPVKGAFVTALQTRDDIVIREETSEHSLGPQVHM</sequence>
<dbReference type="GeneTree" id="ENSGT00940000153123"/>
<name>A0A8D3BDS4_SCOMX</name>
<reference evidence="6" key="1">
    <citation type="submission" date="2023-05" db="EMBL/GenBank/DDBJ databases">
        <title>High-quality long-read genome of Scophthalmus maximus.</title>
        <authorList>
            <person name="Lien S."/>
            <person name="Martinez P."/>
        </authorList>
    </citation>
    <scope>NUCLEOTIDE SEQUENCE [LARGE SCALE GENOMIC DNA]</scope>
</reference>
<evidence type="ECO:0000259" key="5">
    <source>
        <dbReference type="Pfam" id="PF15309"/>
    </source>
</evidence>
<dbReference type="GO" id="GO:0005829">
    <property type="term" value="C:cytosol"/>
    <property type="evidence" value="ECO:0007669"/>
    <property type="project" value="TreeGrafter"/>
</dbReference>
<dbReference type="InterPro" id="IPR029299">
    <property type="entry name" value="ALMS_motif"/>
</dbReference>
<comment type="subcellular location">
    <subcellularLocation>
        <location evidence="1">Cytoplasm</location>
        <location evidence="1">Cytoskeleton</location>
        <location evidence="1">Microtubule organizing center</location>
        <location evidence="1">Centrosome</location>
    </subcellularLocation>
</comment>
<feature type="region of interest" description="Disordered" evidence="4">
    <location>
        <begin position="205"/>
        <end position="256"/>
    </location>
</feature>
<evidence type="ECO:0000256" key="3">
    <source>
        <dbReference type="ARBA" id="ARBA00023212"/>
    </source>
</evidence>
<evidence type="ECO:0000313" key="7">
    <source>
        <dbReference type="Proteomes" id="UP000694558"/>
    </source>
</evidence>
<dbReference type="Ensembl" id="ENSSMAT00000032990.2">
    <property type="protein sequence ID" value="ENSSMAP00000032584.2"/>
    <property type="gene ID" value="ENSSMAG00000019973.2"/>
</dbReference>
<dbReference type="PANTHER" id="PTHR21553:SF24">
    <property type="entry name" value="(E2-INDEPENDENT) E3 UBIQUITIN-CONJUGATING ENZYME FATS"/>
    <property type="match status" value="1"/>
</dbReference>
<gene>
    <name evidence="6" type="primary">LOC118283583</name>
</gene>
<reference evidence="6" key="2">
    <citation type="submission" date="2025-08" db="UniProtKB">
        <authorList>
            <consortium name="Ensembl"/>
        </authorList>
    </citation>
    <scope>IDENTIFICATION</scope>
</reference>
<dbReference type="AlphaFoldDB" id="A0A8D3BDS4"/>
<dbReference type="Pfam" id="PF15309">
    <property type="entry name" value="ALMS_motif"/>
    <property type="match status" value="1"/>
</dbReference>
<evidence type="ECO:0000256" key="4">
    <source>
        <dbReference type="SAM" id="MobiDB-lite"/>
    </source>
</evidence>
<protein>
    <recommendedName>
        <fullName evidence="5">ALMS motif domain-containing protein</fullName>
    </recommendedName>
</protein>
<dbReference type="GO" id="GO:0008017">
    <property type="term" value="F:microtubule binding"/>
    <property type="evidence" value="ECO:0007669"/>
    <property type="project" value="TreeGrafter"/>
</dbReference>
<evidence type="ECO:0000313" key="6">
    <source>
        <dbReference type="Ensembl" id="ENSSMAP00000032584.2"/>
    </source>
</evidence>
<proteinExistence type="predicted"/>
<dbReference type="GO" id="GO:0046599">
    <property type="term" value="P:regulation of centriole replication"/>
    <property type="evidence" value="ECO:0007669"/>
    <property type="project" value="TreeGrafter"/>
</dbReference>
<dbReference type="GO" id="GO:0005813">
    <property type="term" value="C:centrosome"/>
    <property type="evidence" value="ECO:0007669"/>
    <property type="project" value="UniProtKB-SubCell"/>
</dbReference>
<organism evidence="6 7">
    <name type="scientific">Scophthalmus maximus</name>
    <name type="common">Turbot</name>
    <name type="synonym">Psetta maxima</name>
    <dbReference type="NCBI Taxonomy" id="52904"/>
    <lineage>
        <taxon>Eukaryota</taxon>
        <taxon>Metazoa</taxon>
        <taxon>Chordata</taxon>
        <taxon>Craniata</taxon>
        <taxon>Vertebrata</taxon>
        <taxon>Euteleostomi</taxon>
        <taxon>Actinopterygii</taxon>
        <taxon>Neopterygii</taxon>
        <taxon>Teleostei</taxon>
        <taxon>Neoteleostei</taxon>
        <taxon>Acanthomorphata</taxon>
        <taxon>Carangaria</taxon>
        <taxon>Pleuronectiformes</taxon>
        <taxon>Pleuronectoidei</taxon>
        <taxon>Scophthalmidae</taxon>
        <taxon>Scophthalmus</taxon>
    </lineage>
</organism>
<evidence type="ECO:0000256" key="2">
    <source>
        <dbReference type="ARBA" id="ARBA00022490"/>
    </source>
</evidence>
<feature type="compositionally biased region" description="Polar residues" evidence="4">
    <location>
        <begin position="233"/>
        <end position="245"/>
    </location>
</feature>
<accession>A0A8D3BDS4</accession>
<feature type="region of interest" description="Disordered" evidence="4">
    <location>
        <begin position="1"/>
        <end position="25"/>
    </location>
</feature>
<keyword evidence="3" id="KW-0206">Cytoskeleton</keyword>
<dbReference type="Proteomes" id="UP000694558">
    <property type="component" value="Chromosome 15"/>
</dbReference>